<dbReference type="RefSeq" id="WP_234510985.1">
    <property type="nucleotide sequence ID" value="NZ_BAAAUF010000048.1"/>
</dbReference>
<name>A0ABP6LU95_9ACTN</name>
<evidence type="ECO:0000256" key="2">
    <source>
        <dbReference type="ARBA" id="ARBA00022692"/>
    </source>
</evidence>
<feature type="transmembrane region" description="Helical" evidence="5">
    <location>
        <begin position="24"/>
        <end position="41"/>
    </location>
</feature>
<comment type="caution">
    <text evidence="6">The sequence shown here is derived from an EMBL/GenBank/DDBJ whole genome shotgun (WGS) entry which is preliminary data.</text>
</comment>
<sequence length="221" mass="24128">MDPVIRLRRGFAAAAAYVRSAPGTYIWLAVLFVTTVALHHMPPKFEESFLRQRSTNLHALSSNPVRAFITSAMWIDGGHWLPYAVLYTVFHAQAERWLGTARWLAVCAAAHILATLASEGALLQAIHRGVAPLSAADTLDIGVSYALAGVVAVLTYRIAAPWRYAYLAVVLLVYAIPLALAPTFTDFGHFISVLIGLGCYPLTRDRGKAWNPKETLATLRG</sequence>
<keyword evidence="4 5" id="KW-0472">Membrane</keyword>
<feature type="transmembrane region" description="Helical" evidence="5">
    <location>
        <begin position="164"/>
        <end position="181"/>
    </location>
</feature>
<evidence type="ECO:0000256" key="3">
    <source>
        <dbReference type="ARBA" id="ARBA00022989"/>
    </source>
</evidence>
<keyword evidence="7" id="KW-1185">Reference proteome</keyword>
<keyword evidence="2 5" id="KW-0812">Transmembrane</keyword>
<evidence type="ECO:0000313" key="6">
    <source>
        <dbReference type="EMBL" id="GAA3061323.1"/>
    </source>
</evidence>
<dbReference type="Pfam" id="PF20401">
    <property type="entry name" value="Rhomboid_2"/>
    <property type="match status" value="1"/>
</dbReference>
<dbReference type="SUPFAM" id="SSF144091">
    <property type="entry name" value="Rhomboid-like"/>
    <property type="match status" value="1"/>
</dbReference>
<dbReference type="InterPro" id="IPR035952">
    <property type="entry name" value="Rhomboid-like_sf"/>
</dbReference>
<proteinExistence type="predicted"/>
<evidence type="ECO:0000256" key="4">
    <source>
        <dbReference type="ARBA" id="ARBA00023136"/>
    </source>
</evidence>
<dbReference type="InterPro" id="IPR046862">
    <property type="entry name" value="Rhomboid_2"/>
</dbReference>
<dbReference type="EMBL" id="BAAAUF010000048">
    <property type="protein sequence ID" value="GAA3061323.1"/>
    <property type="molecule type" value="Genomic_DNA"/>
</dbReference>
<dbReference type="Proteomes" id="UP001501532">
    <property type="component" value="Unassembled WGS sequence"/>
</dbReference>
<comment type="subcellular location">
    <subcellularLocation>
        <location evidence="1">Membrane</location>
        <topology evidence="1">Multi-pass membrane protein</topology>
    </subcellularLocation>
</comment>
<evidence type="ECO:0000313" key="7">
    <source>
        <dbReference type="Proteomes" id="UP001501532"/>
    </source>
</evidence>
<keyword evidence="3 5" id="KW-1133">Transmembrane helix</keyword>
<feature type="transmembrane region" description="Helical" evidence="5">
    <location>
        <begin position="138"/>
        <end position="157"/>
    </location>
</feature>
<accession>A0ABP6LU95</accession>
<evidence type="ECO:0000256" key="1">
    <source>
        <dbReference type="ARBA" id="ARBA00004141"/>
    </source>
</evidence>
<evidence type="ECO:0000256" key="5">
    <source>
        <dbReference type="SAM" id="Phobius"/>
    </source>
</evidence>
<reference evidence="7" key="1">
    <citation type="journal article" date="2019" name="Int. J. Syst. Evol. Microbiol.">
        <title>The Global Catalogue of Microorganisms (GCM) 10K type strain sequencing project: providing services to taxonomists for standard genome sequencing and annotation.</title>
        <authorList>
            <consortium name="The Broad Institute Genomics Platform"/>
            <consortium name="The Broad Institute Genome Sequencing Center for Infectious Disease"/>
            <person name="Wu L."/>
            <person name="Ma J."/>
        </authorList>
    </citation>
    <scope>NUCLEOTIDE SEQUENCE [LARGE SCALE GENOMIC DNA]</scope>
    <source>
        <strain evidence="7">JCM 9091</strain>
    </source>
</reference>
<gene>
    <name evidence="6" type="ORF">GCM10010448_50900</name>
</gene>
<feature type="transmembrane region" description="Helical" evidence="5">
    <location>
        <begin position="103"/>
        <end position="126"/>
    </location>
</feature>
<organism evidence="6 7">
    <name type="scientific">Streptomyces glomeratus</name>
    <dbReference type="NCBI Taxonomy" id="284452"/>
    <lineage>
        <taxon>Bacteria</taxon>
        <taxon>Bacillati</taxon>
        <taxon>Actinomycetota</taxon>
        <taxon>Actinomycetes</taxon>
        <taxon>Kitasatosporales</taxon>
        <taxon>Streptomycetaceae</taxon>
        <taxon>Streptomyces</taxon>
    </lineage>
</organism>
<protein>
    <submittedName>
        <fullName evidence="6">Membrane protein</fullName>
    </submittedName>
</protein>